<feature type="domain" description="MADS-box" evidence="7">
    <location>
        <begin position="112"/>
        <end position="169"/>
    </location>
</feature>
<dbReference type="GO" id="GO:0005634">
    <property type="term" value="C:nucleus"/>
    <property type="evidence" value="ECO:0007669"/>
    <property type="project" value="UniProtKB-SubCell"/>
</dbReference>
<evidence type="ECO:0000256" key="1">
    <source>
        <dbReference type="ARBA" id="ARBA00004123"/>
    </source>
</evidence>
<dbReference type="GO" id="GO:0000981">
    <property type="term" value="F:DNA-binding transcription factor activity, RNA polymerase II-specific"/>
    <property type="evidence" value="ECO:0007669"/>
    <property type="project" value="TreeGrafter"/>
</dbReference>
<evidence type="ECO:0000256" key="2">
    <source>
        <dbReference type="ARBA" id="ARBA00023015"/>
    </source>
</evidence>
<reference evidence="8" key="1">
    <citation type="submission" date="2023-03" db="EMBL/GenBank/DDBJ databases">
        <authorList>
            <person name="Julca I."/>
        </authorList>
    </citation>
    <scope>NUCLEOTIDE SEQUENCE</scope>
</reference>
<dbReference type="PROSITE" id="PS50066">
    <property type="entry name" value="MADS_BOX_2"/>
    <property type="match status" value="1"/>
</dbReference>
<evidence type="ECO:0000256" key="5">
    <source>
        <dbReference type="ARBA" id="ARBA00023242"/>
    </source>
</evidence>
<dbReference type="EMBL" id="OX459126">
    <property type="protein sequence ID" value="CAI9118935.1"/>
    <property type="molecule type" value="Genomic_DNA"/>
</dbReference>
<dbReference type="InterPro" id="IPR002100">
    <property type="entry name" value="TF_MADSbox"/>
</dbReference>
<dbReference type="SUPFAM" id="SSF55455">
    <property type="entry name" value="SRF-like"/>
    <property type="match status" value="1"/>
</dbReference>
<keyword evidence="3" id="KW-0238">DNA-binding</keyword>
<evidence type="ECO:0000313" key="8">
    <source>
        <dbReference type="EMBL" id="CAI9118935.1"/>
    </source>
</evidence>
<accession>A0AAV1EGR4</accession>
<proteinExistence type="predicted"/>
<evidence type="ECO:0000313" key="9">
    <source>
        <dbReference type="Proteomes" id="UP001161247"/>
    </source>
</evidence>
<evidence type="ECO:0000256" key="4">
    <source>
        <dbReference type="ARBA" id="ARBA00023163"/>
    </source>
</evidence>
<evidence type="ECO:0000256" key="3">
    <source>
        <dbReference type="ARBA" id="ARBA00023125"/>
    </source>
</evidence>
<keyword evidence="5" id="KW-0539">Nucleus</keyword>
<name>A0AAV1EGR4_OLDCO</name>
<dbReference type="Pfam" id="PF00319">
    <property type="entry name" value="SRF-TF"/>
    <property type="match status" value="1"/>
</dbReference>
<dbReference type="Proteomes" id="UP001161247">
    <property type="component" value="Chromosome 9"/>
</dbReference>
<dbReference type="PANTHER" id="PTHR11945:SF629">
    <property type="entry name" value="OS02G0164450 PROTEIN"/>
    <property type="match status" value="1"/>
</dbReference>
<dbReference type="GO" id="GO:0046983">
    <property type="term" value="F:protein dimerization activity"/>
    <property type="evidence" value="ECO:0007669"/>
    <property type="project" value="InterPro"/>
</dbReference>
<evidence type="ECO:0000259" key="7">
    <source>
        <dbReference type="PROSITE" id="PS50066"/>
    </source>
</evidence>
<dbReference type="PANTHER" id="PTHR11945">
    <property type="entry name" value="MADS BOX PROTEIN"/>
    <property type="match status" value="1"/>
</dbReference>
<keyword evidence="9" id="KW-1185">Reference proteome</keyword>
<dbReference type="AlphaFoldDB" id="A0AAV1EGR4"/>
<gene>
    <name evidence="8" type="ORF">OLC1_LOCUS24700</name>
</gene>
<sequence>MIPVNNVSSSSILIENNKPSSMVAMNNVGSSLNRPSSMMATNNVASSWILKNYNPTSLIAMKDYPSSLKNKNNPSFVMPAMNKFPSSPIFDNSNQSSVMAMNNNDRKRKACEVEIKKMENVVGKRQVTFSERLKVLFKEASELCITTGAELGIVIQTELNRFYTFGHPSIDDVTDRCMNGSSATSSNTTNSTIAAVQMREHEMEYDRLVMKLEEEKKKVEQMEKANPNNALWWEEPIDHMGLEELEVFASALEKLSKNVETKVTELDVLKKQSNSINPCDDDDYIYGGLGDLPLVLSSKSINPFGYNIYESLAKAMGAGVPYDDDFIYTGNNNLEEYFPSFLKQLQ</sequence>
<protein>
    <submittedName>
        <fullName evidence="8">OLC1v1020569C1</fullName>
    </submittedName>
</protein>
<keyword evidence="2" id="KW-0805">Transcription regulation</keyword>
<feature type="coiled-coil region" evidence="6">
    <location>
        <begin position="198"/>
        <end position="225"/>
    </location>
</feature>
<evidence type="ECO:0000256" key="6">
    <source>
        <dbReference type="SAM" id="Coils"/>
    </source>
</evidence>
<dbReference type="GO" id="GO:0000978">
    <property type="term" value="F:RNA polymerase II cis-regulatory region sequence-specific DNA binding"/>
    <property type="evidence" value="ECO:0007669"/>
    <property type="project" value="TreeGrafter"/>
</dbReference>
<dbReference type="InterPro" id="IPR036879">
    <property type="entry name" value="TF_MADSbox_sf"/>
</dbReference>
<organism evidence="8 9">
    <name type="scientific">Oldenlandia corymbosa var. corymbosa</name>
    <dbReference type="NCBI Taxonomy" id="529605"/>
    <lineage>
        <taxon>Eukaryota</taxon>
        <taxon>Viridiplantae</taxon>
        <taxon>Streptophyta</taxon>
        <taxon>Embryophyta</taxon>
        <taxon>Tracheophyta</taxon>
        <taxon>Spermatophyta</taxon>
        <taxon>Magnoliopsida</taxon>
        <taxon>eudicotyledons</taxon>
        <taxon>Gunneridae</taxon>
        <taxon>Pentapetalae</taxon>
        <taxon>asterids</taxon>
        <taxon>lamiids</taxon>
        <taxon>Gentianales</taxon>
        <taxon>Rubiaceae</taxon>
        <taxon>Rubioideae</taxon>
        <taxon>Spermacoceae</taxon>
        <taxon>Hedyotis-Oldenlandia complex</taxon>
        <taxon>Oldenlandia</taxon>
    </lineage>
</organism>
<comment type="subcellular location">
    <subcellularLocation>
        <location evidence="1">Nucleus</location>
    </subcellularLocation>
</comment>
<dbReference type="Gene3D" id="3.40.1810.10">
    <property type="entry name" value="Transcription factor, MADS-box"/>
    <property type="match status" value="1"/>
</dbReference>
<dbReference type="SMART" id="SM00432">
    <property type="entry name" value="MADS"/>
    <property type="match status" value="1"/>
</dbReference>
<keyword evidence="4" id="KW-0804">Transcription</keyword>
<keyword evidence="6" id="KW-0175">Coiled coil</keyword>